<evidence type="ECO:0000313" key="3">
    <source>
        <dbReference type="Proteomes" id="UP000248021"/>
    </source>
</evidence>
<dbReference type="EMBL" id="QJJK01000011">
    <property type="protein sequence ID" value="PXW54704.1"/>
    <property type="molecule type" value="Genomic_DNA"/>
</dbReference>
<dbReference type="Pfam" id="PF05145">
    <property type="entry name" value="AbrB"/>
    <property type="match status" value="1"/>
</dbReference>
<feature type="transmembrane region" description="Helical" evidence="1">
    <location>
        <begin position="60"/>
        <end position="78"/>
    </location>
</feature>
<keyword evidence="1" id="KW-1133">Transmembrane helix</keyword>
<comment type="caution">
    <text evidence="2">The sequence shown here is derived from an EMBL/GenBank/DDBJ whole genome shotgun (WGS) entry which is preliminary data.</text>
</comment>
<evidence type="ECO:0000313" key="2">
    <source>
        <dbReference type="EMBL" id="PXW54704.1"/>
    </source>
</evidence>
<dbReference type="GO" id="GO:0016020">
    <property type="term" value="C:membrane"/>
    <property type="evidence" value="ECO:0007669"/>
    <property type="project" value="InterPro"/>
</dbReference>
<dbReference type="AlphaFoldDB" id="A0A2V3TZ23"/>
<feature type="transmembrane region" description="Helical" evidence="1">
    <location>
        <begin position="117"/>
        <end position="138"/>
    </location>
</feature>
<evidence type="ECO:0008006" key="4">
    <source>
        <dbReference type="Google" id="ProtNLM"/>
    </source>
</evidence>
<protein>
    <recommendedName>
        <fullName evidence="4">AbrB family transcriptional regulator</fullName>
    </recommendedName>
</protein>
<feature type="transmembrane region" description="Helical" evidence="1">
    <location>
        <begin position="233"/>
        <end position="252"/>
    </location>
</feature>
<keyword evidence="1" id="KW-0812">Transmembrane</keyword>
<feature type="transmembrane region" description="Helical" evidence="1">
    <location>
        <begin position="90"/>
        <end position="110"/>
    </location>
</feature>
<name>A0A2V3TZ23_9HYPH</name>
<dbReference type="OrthoDB" id="7157734at2"/>
<dbReference type="Proteomes" id="UP000248021">
    <property type="component" value="Unassembled WGS sequence"/>
</dbReference>
<keyword evidence="1" id="KW-0472">Membrane</keyword>
<dbReference type="GO" id="GO:0010468">
    <property type="term" value="P:regulation of gene expression"/>
    <property type="evidence" value="ECO:0007669"/>
    <property type="project" value="InterPro"/>
</dbReference>
<feature type="transmembrane region" description="Helical" evidence="1">
    <location>
        <begin position="258"/>
        <end position="283"/>
    </location>
</feature>
<reference evidence="2 3" key="1">
    <citation type="submission" date="2018-05" db="EMBL/GenBank/DDBJ databases">
        <title>Genomic Encyclopedia of Type Strains, Phase IV (KMG-IV): sequencing the most valuable type-strain genomes for metagenomic binning, comparative biology and taxonomic classification.</title>
        <authorList>
            <person name="Goeker M."/>
        </authorList>
    </citation>
    <scope>NUCLEOTIDE SEQUENCE [LARGE SCALE GENOMIC DNA]</scope>
    <source>
        <strain evidence="2 3">DSM 6462</strain>
    </source>
</reference>
<sequence length="362" mass="37547">MTRIGSVLLASARQVAQVALAGAGGLLFVTLGVPAAWVAGPVSAVVFLCLIRRSVPMARPLVETAFLLAGFSMGATATPEALSALTRYPVSLLLLALSVVGVLVLTSLWLKRRSGWTLADAVLGSAPGALSTVMAVAADRGGNVGLIAVVQSFRLFVLVLILPMIIVFSGAATEVPQTGEVLAPLPFTVIMALSFMLSLVLHRLKVAAPMLLGALVVSVLAHGFGLVQGRLPVPLYTLSLVLVGAFVGSRFATINRPALIAAFPAAIGSFVVSFAIALGFAVVSWQLADVTFAAAIIAFAPGGLEVMTVLALLLGLDPIFVGAHHLARFMLVAVLLPIIIATINRMESRRLQNAYVAGDETK</sequence>
<gene>
    <name evidence="2" type="ORF">C7450_111237</name>
</gene>
<feature type="transmembrane region" description="Helical" evidence="1">
    <location>
        <begin position="181"/>
        <end position="201"/>
    </location>
</feature>
<feature type="transmembrane region" description="Helical" evidence="1">
    <location>
        <begin position="326"/>
        <end position="343"/>
    </location>
</feature>
<feature type="transmembrane region" description="Helical" evidence="1">
    <location>
        <begin position="290"/>
        <end position="314"/>
    </location>
</feature>
<feature type="transmembrane region" description="Helical" evidence="1">
    <location>
        <begin position="144"/>
        <end position="169"/>
    </location>
</feature>
<feature type="transmembrane region" description="Helical" evidence="1">
    <location>
        <begin position="31"/>
        <end position="51"/>
    </location>
</feature>
<dbReference type="PANTHER" id="PTHR38457">
    <property type="entry name" value="REGULATOR ABRB-RELATED"/>
    <property type="match status" value="1"/>
</dbReference>
<accession>A0A2V3TZ23</accession>
<evidence type="ECO:0000256" key="1">
    <source>
        <dbReference type="SAM" id="Phobius"/>
    </source>
</evidence>
<organism evidence="2 3">
    <name type="scientific">Chelatococcus asaccharovorans</name>
    <dbReference type="NCBI Taxonomy" id="28210"/>
    <lineage>
        <taxon>Bacteria</taxon>
        <taxon>Pseudomonadati</taxon>
        <taxon>Pseudomonadota</taxon>
        <taxon>Alphaproteobacteria</taxon>
        <taxon>Hyphomicrobiales</taxon>
        <taxon>Chelatococcaceae</taxon>
        <taxon>Chelatococcus</taxon>
    </lineage>
</organism>
<feature type="transmembrane region" description="Helical" evidence="1">
    <location>
        <begin position="207"/>
        <end position="226"/>
    </location>
</feature>
<keyword evidence="3" id="KW-1185">Reference proteome</keyword>
<dbReference type="PANTHER" id="PTHR38457:SF1">
    <property type="entry name" value="REGULATOR ABRB-RELATED"/>
    <property type="match status" value="1"/>
</dbReference>
<dbReference type="InterPro" id="IPR007820">
    <property type="entry name" value="AbrB_fam"/>
</dbReference>
<dbReference type="RefSeq" id="WP_110377155.1">
    <property type="nucleotide sequence ID" value="NZ_JAHBRY010000001.1"/>
</dbReference>
<dbReference type="PIRSF" id="PIRSF038991">
    <property type="entry name" value="Protein_AbrB"/>
    <property type="match status" value="1"/>
</dbReference>
<proteinExistence type="predicted"/>